<name>A0A0X3PDJ5_SCHSO</name>
<dbReference type="GO" id="GO:0005886">
    <property type="term" value="C:plasma membrane"/>
    <property type="evidence" value="ECO:0007669"/>
    <property type="project" value="TreeGrafter"/>
</dbReference>
<proteinExistence type="predicted"/>
<feature type="non-terminal residue" evidence="13">
    <location>
        <position position="1239"/>
    </location>
</feature>
<feature type="compositionally biased region" description="Basic and acidic residues" evidence="10">
    <location>
        <begin position="373"/>
        <end position="392"/>
    </location>
</feature>
<dbReference type="Pfam" id="PF12796">
    <property type="entry name" value="Ank_2"/>
    <property type="match status" value="1"/>
</dbReference>
<feature type="transmembrane region" description="Helical" evidence="11">
    <location>
        <begin position="610"/>
        <end position="630"/>
    </location>
</feature>
<evidence type="ECO:0000256" key="1">
    <source>
        <dbReference type="ARBA" id="ARBA00004141"/>
    </source>
</evidence>
<dbReference type="GO" id="GO:0051480">
    <property type="term" value="P:regulation of cytosolic calcium ion concentration"/>
    <property type="evidence" value="ECO:0007669"/>
    <property type="project" value="TreeGrafter"/>
</dbReference>
<feature type="transmembrane region" description="Helical" evidence="11">
    <location>
        <begin position="889"/>
        <end position="911"/>
    </location>
</feature>
<evidence type="ECO:0000256" key="8">
    <source>
        <dbReference type="ARBA" id="ARBA00023136"/>
    </source>
</evidence>
<evidence type="ECO:0000256" key="10">
    <source>
        <dbReference type="SAM" id="MobiDB-lite"/>
    </source>
</evidence>
<keyword evidence="9" id="KW-0407">Ion channel</keyword>
<keyword evidence="2" id="KW-0813">Transport</keyword>
<feature type="region of interest" description="Disordered" evidence="10">
    <location>
        <begin position="361"/>
        <end position="392"/>
    </location>
</feature>
<keyword evidence="6" id="KW-0040">ANK repeat</keyword>
<dbReference type="SUPFAM" id="SSF48403">
    <property type="entry name" value="Ankyrin repeat"/>
    <property type="match status" value="1"/>
</dbReference>
<feature type="compositionally biased region" description="Acidic residues" evidence="10">
    <location>
        <begin position="545"/>
        <end position="561"/>
    </location>
</feature>
<dbReference type="GO" id="GO:0034703">
    <property type="term" value="C:cation channel complex"/>
    <property type="evidence" value="ECO:0007669"/>
    <property type="project" value="TreeGrafter"/>
</dbReference>
<gene>
    <name evidence="13" type="ORF">TR88130</name>
</gene>
<feature type="region of interest" description="Disordered" evidence="10">
    <location>
        <begin position="1"/>
        <end position="52"/>
    </location>
</feature>
<feature type="compositionally biased region" description="Polar residues" evidence="10">
    <location>
        <begin position="1111"/>
        <end position="1131"/>
    </location>
</feature>
<dbReference type="GO" id="GO:0070679">
    <property type="term" value="F:inositol 1,4,5 trisphosphate binding"/>
    <property type="evidence" value="ECO:0007669"/>
    <property type="project" value="TreeGrafter"/>
</dbReference>
<dbReference type="AlphaFoldDB" id="A0A0X3PDJ5"/>
<keyword evidence="5 11" id="KW-1133">Transmembrane helix</keyword>
<keyword evidence="3 11" id="KW-0812">Transmembrane</keyword>
<dbReference type="SMART" id="SM00248">
    <property type="entry name" value="ANK"/>
    <property type="match status" value="2"/>
</dbReference>
<feature type="transmembrane region" description="Helical" evidence="11">
    <location>
        <begin position="721"/>
        <end position="743"/>
    </location>
</feature>
<keyword evidence="8 11" id="KW-0472">Membrane</keyword>
<feature type="compositionally biased region" description="Basic and acidic residues" evidence="10">
    <location>
        <begin position="493"/>
        <end position="512"/>
    </location>
</feature>
<dbReference type="GO" id="GO:0007338">
    <property type="term" value="P:single fertilization"/>
    <property type="evidence" value="ECO:0007669"/>
    <property type="project" value="TreeGrafter"/>
</dbReference>
<dbReference type="Pfam" id="PF00520">
    <property type="entry name" value="Ion_trans"/>
    <property type="match status" value="1"/>
</dbReference>
<feature type="non-terminal residue" evidence="13">
    <location>
        <position position="1"/>
    </location>
</feature>
<evidence type="ECO:0000256" key="5">
    <source>
        <dbReference type="ARBA" id="ARBA00022989"/>
    </source>
</evidence>
<dbReference type="EMBL" id="GEEE01013437">
    <property type="protein sequence ID" value="JAP49788.1"/>
    <property type="molecule type" value="Transcribed_RNA"/>
</dbReference>
<dbReference type="PANTHER" id="PTHR10117">
    <property type="entry name" value="TRANSIENT RECEPTOR POTENTIAL CHANNEL"/>
    <property type="match status" value="1"/>
</dbReference>
<keyword evidence="4" id="KW-0677">Repeat</keyword>
<dbReference type="PANTHER" id="PTHR10117:SF80">
    <property type="entry name" value="TRANSIENT-RECEPTOR-POTENTIAL-LIKE PROTEIN"/>
    <property type="match status" value="1"/>
</dbReference>
<evidence type="ECO:0000256" key="6">
    <source>
        <dbReference type="ARBA" id="ARBA00023043"/>
    </source>
</evidence>
<feature type="transmembrane region" description="Helical" evidence="11">
    <location>
        <begin position="642"/>
        <end position="663"/>
    </location>
</feature>
<feature type="domain" description="Transient receptor ion channel" evidence="12">
    <location>
        <begin position="267"/>
        <end position="329"/>
    </location>
</feature>
<evidence type="ECO:0000259" key="12">
    <source>
        <dbReference type="SMART" id="SM01420"/>
    </source>
</evidence>
<dbReference type="SMART" id="SM01420">
    <property type="entry name" value="TRP_2"/>
    <property type="match status" value="1"/>
</dbReference>
<feature type="region of interest" description="Disordered" evidence="10">
    <location>
        <begin position="1111"/>
        <end position="1171"/>
    </location>
</feature>
<evidence type="ECO:0000256" key="7">
    <source>
        <dbReference type="ARBA" id="ARBA00023065"/>
    </source>
</evidence>
<dbReference type="Pfam" id="PF08344">
    <property type="entry name" value="TRP_2"/>
    <property type="match status" value="1"/>
</dbReference>
<sequence>VGSKDKKRTQPSVGAYNRCSSHKMGLGRVQSVYEPDSGSRRSRRLSFSHRDVPNFGEGVDQKVLPLPIRPVPSNWIERTNDSRLLGNEVITHPRHSGKEPNMRTELLGGSRAKETNHTYPLTRIFLDAVERGDKSTVIRCLRCPQPVNVNCTNMLGRTAIQIAVDNENFEIVELLLQEPNIRIGDALLYAIQEGVYRIVEMLIDHHSITKEVLGTSWSKRVSRSEESHDFSADISPVILASICNQFEILQLLLSRGARIERPHRSNCSCNDCIMMNREDSLKYSLWRMNTYRALASPAWISLTSPDPVLAAFKLSWELCNLASRENEFKEVFIQLSEQCKKYACDLLDQCRSTEEVLAVLSKSSDSSDEEEAEKALEEPESSKRDFDIHPDGNTELRHLGRVIVRHYQRRLYGEENLFSRPPSSTPHRVASGHDMHRIDVLPEALHHQTTLGRSSQSQYTILEDLYGAHEVALDENTYFGRWSDSIRSPLRNSTHERLTAASTEDGHTDSRKNNSRMYSKDEEYDFDYNNDRESRTDMSKRAADREEDGEDEEENDEDEEPNVLRLDRLKLAIKYEQKRFVAHPHCQHILTSLWYDQLPGWRKHHPTVKLLFCLAIVLALPLLALIYLIHPRGSVGRFLRSPMIKFVNHSASIAMFLALLLIASTDGQSIKALEQRQQTRGPDPNRIELLILWWVAGFVWSEMKQIWEEGFKAYVRQWWNWLDFIMLTLFLTTVGLRLVSLVLRKTEKYGFELTGRQNWPPDDPTLLSEAFFAIAHIFSFARIIFLFQVNEQLGPLQISLGNMLIDITKFLFIFLLVITSFACGLHQLYYYYVTETNDMRPEAFSSLIRSYQALFWYLFGVSPVGQYRLQLKDESGKLTDLKSGRVTVTVAEILLMIYHTMAIIVLVNMLIAMMSNSFQLIQNQADTEWKFARSKLWLGYFDEGSTLPPPLNTIVSPKAVWRFLRGVYRLLTCASRRHKSASVKPSETIPKHFSNHIDTGNPISPRWASAEGPKIKLPSIPLEKIEMPVEPKIPRKKNTYQAVMRILVRRFIHLSKKNMRQGTVNEDDLLEIKQDISSLRYELREDRQREVVRSISHLESLKNQIIAALSPLTNPHGSKTSSDACPSNRDQGATRPRPHLLQRTSASEAEPQAQKARSEITNRGNLSAADPVALDGNMQSIYEEIRRMVLSVRGARCDRPRANCSHPELAASDSAGSQALKAEIIGEMKAELHAFAQQL</sequence>
<dbReference type="InterPro" id="IPR036770">
    <property type="entry name" value="Ankyrin_rpt-contain_sf"/>
</dbReference>
<feature type="region of interest" description="Disordered" evidence="10">
    <location>
        <begin position="491"/>
        <end position="561"/>
    </location>
</feature>
<evidence type="ECO:0000256" key="4">
    <source>
        <dbReference type="ARBA" id="ARBA00022737"/>
    </source>
</evidence>
<reference evidence="13" key="1">
    <citation type="submission" date="2016-01" db="EMBL/GenBank/DDBJ databases">
        <title>Reference transcriptome for the parasite Schistocephalus solidus: insights into the molecular evolution of parasitism.</title>
        <authorList>
            <person name="Hebert F.O."/>
            <person name="Grambauer S."/>
            <person name="Barber I."/>
            <person name="Landry C.R."/>
            <person name="Aubin-Horth N."/>
        </authorList>
    </citation>
    <scope>NUCLEOTIDE SEQUENCE</scope>
</reference>
<dbReference type="Gene3D" id="1.25.40.20">
    <property type="entry name" value="Ankyrin repeat-containing domain"/>
    <property type="match status" value="1"/>
</dbReference>
<dbReference type="InterPro" id="IPR013555">
    <property type="entry name" value="TRP_dom"/>
</dbReference>
<evidence type="ECO:0000256" key="3">
    <source>
        <dbReference type="ARBA" id="ARBA00022692"/>
    </source>
</evidence>
<accession>A0A0X3PDJ5</accession>
<dbReference type="PRINTS" id="PR01097">
    <property type="entry name" value="TRNSRECEPTRP"/>
</dbReference>
<feature type="transmembrane region" description="Helical" evidence="11">
    <location>
        <begin position="807"/>
        <end position="832"/>
    </location>
</feature>
<organism evidence="13">
    <name type="scientific">Schistocephalus solidus</name>
    <name type="common">Tapeworm</name>
    <dbReference type="NCBI Taxonomy" id="70667"/>
    <lineage>
        <taxon>Eukaryota</taxon>
        <taxon>Metazoa</taxon>
        <taxon>Spiralia</taxon>
        <taxon>Lophotrochozoa</taxon>
        <taxon>Platyhelminthes</taxon>
        <taxon>Cestoda</taxon>
        <taxon>Eucestoda</taxon>
        <taxon>Diphyllobothriidea</taxon>
        <taxon>Diphyllobothriidae</taxon>
        <taxon>Schistocephalus</taxon>
    </lineage>
</organism>
<comment type="subcellular location">
    <subcellularLocation>
        <location evidence="1">Membrane</location>
        <topology evidence="1">Multi-pass membrane protein</topology>
    </subcellularLocation>
</comment>
<feature type="compositionally biased region" description="Basic and acidic residues" evidence="10">
    <location>
        <begin position="529"/>
        <end position="544"/>
    </location>
</feature>
<evidence type="ECO:0000256" key="2">
    <source>
        <dbReference type="ARBA" id="ARBA00022448"/>
    </source>
</evidence>
<feature type="transmembrane region" description="Helical" evidence="11">
    <location>
        <begin position="764"/>
        <end position="787"/>
    </location>
</feature>
<protein>
    <recommendedName>
        <fullName evidence="12">Transient receptor ion channel domain-containing protein</fullName>
    </recommendedName>
</protein>
<evidence type="ECO:0000256" key="11">
    <source>
        <dbReference type="SAM" id="Phobius"/>
    </source>
</evidence>
<evidence type="ECO:0000313" key="13">
    <source>
        <dbReference type="EMBL" id="JAP49788.1"/>
    </source>
</evidence>
<evidence type="ECO:0000256" key="9">
    <source>
        <dbReference type="ARBA" id="ARBA00023303"/>
    </source>
</evidence>
<dbReference type="InterPro" id="IPR002153">
    <property type="entry name" value="TRPC_channel"/>
</dbReference>
<dbReference type="GO" id="GO:0015279">
    <property type="term" value="F:store-operated calcium channel activity"/>
    <property type="evidence" value="ECO:0007669"/>
    <property type="project" value="TreeGrafter"/>
</dbReference>
<dbReference type="InterPro" id="IPR002110">
    <property type="entry name" value="Ankyrin_rpt"/>
</dbReference>
<dbReference type="InterPro" id="IPR005821">
    <property type="entry name" value="Ion_trans_dom"/>
</dbReference>
<keyword evidence="7" id="KW-0406">Ion transport</keyword>